<gene>
    <name evidence="2" type="ORF">DS835_06205</name>
</gene>
<organism evidence="2 3">
    <name type="scientific">Lactobacillus bombicola</name>
    <dbReference type="NCBI Taxonomy" id="1505723"/>
    <lineage>
        <taxon>Bacteria</taxon>
        <taxon>Bacillati</taxon>
        <taxon>Bacillota</taxon>
        <taxon>Bacilli</taxon>
        <taxon>Lactobacillales</taxon>
        <taxon>Lactobacillaceae</taxon>
        <taxon>Lactobacillus</taxon>
    </lineage>
</organism>
<evidence type="ECO:0008006" key="4">
    <source>
        <dbReference type="Google" id="ProtNLM"/>
    </source>
</evidence>
<evidence type="ECO:0000313" key="3">
    <source>
        <dbReference type="Proteomes" id="UP000265862"/>
    </source>
</evidence>
<evidence type="ECO:0000313" key="2">
    <source>
        <dbReference type="EMBL" id="RHW54094.1"/>
    </source>
</evidence>
<dbReference type="EMBL" id="QOCV01000008">
    <property type="protein sequence ID" value="RHW54094.1"/>
    <property type="molecule type" value="Genomic_DNA"/>
</dbReference>
<evidence type="ECO:0000256" key="1">
    <source>
        <dbReference type="SAM" id="MobiDB-lite"/>
    </source>
</evidence>
<dbReference type="NCBIfam" id="TIGR04320">
    <property type="entry name" value="Surf_Exclu_PgrA"/>
    <property type="match status" value="1"/>
</dbReference>
<accession>A0A396SRL5</accession>
<feature type="compositionally biased region" description="Polar residues" evidence="1">
    <location>
        <begin position="1"/>
        <end position="14"/>
    </location>
</feature>
<feature type="region of interest" description="Disordered" evidence="1">
    <location>
        <begin position="1"/>
        <end position="22"/>
    </location>
</feature>
<dbReference type="RefSeq" id="WP_118898120.1">
    <property type="nucleotide sequence ID" value="NZ_QOCV01000008.1"/>
</dbReference>
<reference evidence="2 3" key="1">
    <citation type="submission" date="2018-07" db="EMBL/GenBank/DDBJ databases">
        <title>Genome sequences of six Lactobacillus spp. isolated from bumble bee guts.</title>
        <authorList>
            <person name="Motta E.V.S."/>
            <person name="Moran N.A."/>
        </authorList>
    </citation>
    <scope>NUCLEOTIDE SEQUENCE [LARGE SCALE GENOMIC DNA]</scope>
    <source>
        <strain evidence="2 3">OCC3</strain>
    </source>
</reference>
<protein>
    <recommendedName>
        <fullName evidence="4">SEC10/PgrA surface exclusion domain-containing protein</fullName>
    </recommendedName>
</protein>
<dbReference type="AlphaFoldDB" id="A0A396SRL5"/>
<feature type="non-terminal residue" evidence="2">
    <location>
        <position position="1"/>
    </location>
</feature>
<comment type="caution">
    <text evidence="2">The sequence shown here is derived from an EMBL/GenBank/DDBJ whole genome shotgun (WGS) entry which is preliminary data.</text>
</comment>
<dbReference type="InterPro" id="IPR027607">
    <property type="entry name" value="Surf_Exclu_SEC10/PgrA"/>
</dbReference>
<sequence length="383" mass="42492">KPDNGSASNSSSKNVHPASIKLPSGYTRDRLAAAYMAGYPSATNVDSDFVKVCKQGMENNTFDSSNDIDQAGDDTISVDPTNLTKDQQAEISSFALRLINGARADLGLKPWISSTGTQKLANDIATEYTSDQWSGYANGHDVKGIIRAAKKNGLNIDDQYIEDLYSLCGVTITTMSELKKVVYQGLTMMIFGGVNASTNPNNPQNCEWHHAGNLLGTMGNHRFDDEDFYFGISISKTSNKEYDIHYINVSSYFINGSYDQDHHSTFNPGKDQNGKDIIVPTLKEIVSKKFSIVDFRQEFLKKINDSREKDSLAPVVENEKITEPNNLIDVVEGPFSDNSKLTADKFFLSGDNYYMNPNIKEIWINAKVLETGEIRCEVSVSYN</sequence>
<dbReference type="Proteomes" id="UP000265862">
    <property type="component" value="Unassembled WGS sequence"/>
</dbReference>
<proteinExistence type="predicted"/>
<name>A0A396SRL5_9LACO</name>